<proteinExistence type="predicted"/>
<gene>
    <name evidence="1" type="ORF">KI659_00805</name>
</gene>
<dbReference type="EMBL" id="JAHCMY010000001">
    <property type="protein sequence ID" value="MBS9522541.1"/>
    <property type="molecule type" value="Genomic_DNA"/>
</dbReference>
<protein>
    <recommendedName>
        <fullName evidence="3">Addiction module protein</fullName>
    </recommendedName>
</protein>
<name>A0AAP2CE01_9BACT</name>
<accession>A0AAP2CE01</accession>
<dbReference type="AlphaFoldDB" id="A0AAP2CE01"/>
<evidence type="ECO:0008006" key="3">
    <source>
        <dbReference type="Google" id="ProtNLM"/>
    </source>
</evidence>
<sequence length="77" mass="9210">MGIKEKIIEKVQNIEDEDTLEHLLEIINAELDLEEEVYQLSQEERASILEGEQDIKEGRTHTQEEVRKITDEWFKKR</sequence>
<evidence type="ECO:0000313" key="2">
    <source>
        <dbReference type="Proteomes" id="UP001319104"/>
    </source>
</evidence>
<dbReference type="RefSeq" id="WP_213943441.1">
    <property type="nucleotide sequence ID" value="NZ_JAHCMY010000001.1"/>
</dbReference>
<comment type="caution">
    <text evidence="1">The sequence shown here is derived from an EMBL/GenBank/DDBJ whole genome shotgun (WGS) entry which is preliminary data.</text>
</comment>
<reference evidence="1 2" key="1">
    <citation type="submission" date="2021-05" db="EMBL/GenBank/DDBJ databases">
        <authorList>
            <person name="Zhang Z.D."/>
            <person name="Osman G."/>
        </authorList>
    </citation>
    <scope>NUCLEOTIDE SEQUENCE [LARGE SCALE GENOMIC DNA]</scope>
    <source>
        <strain evidence="1 2">KCTC 32217</strain>
    </source>
</reference>
<evidence type="ECO:0000313" key="1">
    <source>
        <dbReference type="EMBL" id="MBS9522541.1"/>
    </source>
</evidence>
<keyword evidence="2" id="KW-1185">Reference proteome</keyword>
<organism evidence="1 2">
    <name type="scientific">Litoribacter ruber</name>
    <dbReference type="NCBI Taxonomy" id="702568"/>
    <lineage>
        <taxon>Bacteria</taxon>
        <taxon>Pseudomonadati</taxon>
        <taxon>Bacteroidota</taxon>
        <taxon>Cytophagia</taxon>
        <taxon>Cytophagales</taxon>
        <taxon>Cyclobacteriaceae</taxon>
        <taxon>Litoribacter</taxon>
    </lineage>
</organism>
<dbReference type="Proteomes" id="UP001319104">
    <property type="component" value="Unassembled WGS sequence"/>
</dbReference>